<sequence>MLTKEQVQQYHKLGYLVLDELFDATEIEKVKARADKIIREWDEGSTDHIFTTKDNDRTGNDFFLDSAEKIRCFFEEEAFNEAGELSQERALCINKIGHALHELDPIFERFSHLPVLGEIAQAIGLSQPQIRQSMYIFKQPKIGGSALASRCQFLLHKSSECRHLLVCNGRCDFAKWLLMG</sequence>
<evidence type="ECO:0000313" key="3">
    <source>
        <dbReference type="EMBL" id="MCZ2722260.1"/>
    </source>
</evidence>
<dbReference type="PANTHER" id="PTHR20883:SF15">
    <property type="entry name" value="PHYTANOYL-COA DIOXYGENASE DOMAIN-CONTAINING PROTEIN 1"/>
    <property type="match status" value="1"/>
</dbReference>
<dbReference type="EMBL" id="JAPUBN010000017">
    <property type="protein sequence ID" value="MCZ2722260.1"/>
    <property type="molecule type" value="Genomic_DNA"/>
</dbReference>
<dbReference type="SUPFAM" id="SSF51197">
    <property type="entry name" value="Clavaminate synthase-like"/>
    <property type="match status" value="1"/>
</dbReference>
<keyword evidence="3" id="KW-0560">Oxidoreductase</keyword>
<dbReference type="Gene3D" id="2.60.120.620">
    <property type="entry name" value="q2cbj1_9rhob like domain"/>
    <property type="match status" value="1"/>
</dbReference>
<keyword evidence="1" id="KW-0479">Metal-binding</keyword>
<dbReference type="Pfam" id="PF05721">
    <property type="entry name" value="PhyH"/>
    <property type="match status" value="1"/>
</dbReference>
<comment type="caution">
    <text evidence="3">The sequence shown here is derived from an EMBL/GenBank/DDBJ whole genome shotgun (WGS) entry which is preliminary data.</text>
</comment>
<protein>
    <submittedName>
        <fullName evidence="3">Phytanoyl-CoA dioxygenase family protein</fullName>
    </submittedName>
</protein>
<keyword evidence="4" id="KW-1185">Reference proteome</keyword>
<dbReference type="PANTHER" id="PTHR20883">
    <property type="entry name" value="PHYTANOYL-COA DIOXYGENASE DOMAIN CONTAINING 1"/>
    <property type="match status" value="1"/>
</dbReference>
<dbReference type="GO" id="GO:0051213">
    <property type="term" value="F:dioxygenase activity"/>
    <property type="evidence" value="ECO:0007669"/>
    <property type="project" value="UniProtKB-KW"/>
</dbReference>
<dbReference type="InterPro" id="IPR008775">
    <property type="entry name" value="Phytyl_CoA_dOase-like"/>
</dbReference>
<keyword evidence="2" id="KW-0408">Iron</keyword>
<organism evidence="3 4">
    <name type="scientific">Marinomonas phaeophyticola</name>
    <dbReference type="NCBI Taxonomy" id="3004091"/>
    <lineage>
        <taxon>Bacteria</taxon>
        <taxon>Pseudomonadati</taxon>
        <taxon>Pseudomonadota</taxon>
        <taxon>Gammaproteobacteria</taxon>
        <taxon>Oceanospirillales</taxon>
        <taxon>Oceanospirillaceae</taxon>
        <taxon>Marinomonas</taxon>
    </lineage>
</organism>
<name>A0ABT4JV34_9GAMM</name>
<evidence type="ECO:0000256" key="1">
    <source>
        <dbReference type="ARBA" id="ARBA00022723"/>
    </source>
</evidence>
<reference evidence="3" key="1">
    <citation type="submission" date="2022-12" db="EMBL/GenBank/DDBJ databases">
        <title>Marinomonas 15G1-11 sp. nov, isolated from marine algae.</title>
        <authorList>
            <person name="Butt M."/>
            <person name="Choi D.G."/>
            <person name="Kim J.M."/>
            <person name="Lee J.K."/>
            <person name="Baek J.H."/>
            <person name="Jeon C.O."/>
        </authorList>
    </citation>
    <scope>NUCLEOTIDE SEQUENCE</scope>
    <source>
        <strain evidence="3">15G1-11</strain>
    </source>
</reference>
<evidence type="ECO:0000313" key="4">
    <source>
        <dbReference type="Proteomes" id="UP001149719"/>
    </source>
</evidence>
<gene>
    <name evidence="3" type="ORF">O1D97_11630</name>
</gene>
<proteinExistence type="predicted"/>
<accession>A0ABT4JV34</accession>
<keyword evidence="3" id="KW-0223">Dioxygenase</keyword>
<evidence type="ECO:0000256" key="2">
    <source>
        <dbReference type="ARBA" id="ARBA00023004"/>
    </source>
</evidence>
<dbReference type="Proteomes" id="UP001149719">
    <property type="component" value="Unassembled WGS sequence"/>
</dbReference>